<dbReference type="PROSITE" id="PS50111">
    <property type="entry name" value="CHEMOTAXIS_TRANSDUC_2"/>
    <property type="match status" value="1"/>
</dbReference>
<dbReference type="Pfam" id="PF00015">
    <property type="entry name" value="MCPsignal"/>
    <property type="match status" value="1"/>
</dbReference>
<dbReference type="Proteomes" id="UP000095200">
    <property type="component" value="Unassembled WGS sequence"/>
</dbReference>
<dbReference type="InterPro" id="IPR029150">
    <property type="entry name" value="dCache_3"/>
</dbReference>
<dbReference type="SMART" id="SM00304">
    <property type="entry name" value="HAMP"/>
    <property type="match status" value="1"/>
</dbReference>
<keyword evidence="11" id="KW-0812">Transmembrane</keyword>
<comment type="similarity">
    <text evidence="9">Belongs to the methyl-accepting chemotaxis (MCP) protein family.</text>
</comment>
<dbReference type="EMBL" id="BDFE01000008">
    <property type="protein sequence ID" value="GAU07998.1"/>
    <property type="molecule type" value="Genomic_DNA"/>
</dbReference>
<comment type="subcellular location">
    <subcellularLocation>
        <location evidence="1">Membrane</location>
    </subcellularLocation>
</comment>
<accession>A0A194AF88</accession>
<evidence type="ECO:0000256" key="4">
    <source>
        <dbReference type="ARBA" id="ARBA00022741"/>
    </source>
</evidence>
<dbReference type="Pfam" id="PF14827">
    <property type="entry name" value="dCache_3"/>
    <property type="match status" value="1"/>
</dbReference>
<dbReference type="GO" id="GO:0006935">
    <property type="term" value="P:chemotaxis"/>
    <property type="evidence" value="ECO:0007669"/>
    <property type="project" value="UniProtKB-ARBA"/>
</dbReference>
<comment type="caution">
    <text evidence="15">The sequence shown here is derived from an EMBL/GenBank/DDBJ whole genome shotgun (WGS) entry which is preliminary data.</text>
</comment>
<evidence type="ECO:0000256" key="7">
    <source>
        <dbReference type="ARBA" id="ARBA00023012"/>
    </source>
</evidence>
<dbReference type="GO" id="GO:0000160">
    <property type="term" value="P:phosphorelay signal transduction system"/>
    <property type="evidence" value="ECO:0007669"/>
    <property type="project" value="UniProtKB-KW"/>
</dbReference>
<reference evidence="16" key="1">
    <citation type="submission" date="2016-06" db="EMBL/GenBank/DDBJ databases">
        <title>Draft genome sequence of Desulfoplanes formicivorans strain Pf12B.</title>
        <authorList>
            <person name="Watanabe M."/>
            <person name="Kojima H."/>
            <person name="Fukui M."/>
        </authorList>
    </citation>
    <scope>NUCLEOTIDE SEQUENCE [LARGE SCALE GENOMIC DNA]</scope>
    <source>
        <strain evidence="16">Pf12B</strain>
    </source>
</reference>
<evidence type="ECO:0000256" key="3">
    <source>
        <dbReference type="ARBA" id="ARBA00022679"/>
    </source>
</evidence>
<evidence type="ECO:0000256" key="1">
    <source>
        <dbReference type="ARBA" id="ARBA00004370"/>
    </source>
</evidence>
<evidence type="ECO:0000256" key="6">
    <source>
        <dbReference type="ARBA" id="ARBA00022840"/>
    </source>
</evidence>
<dbReference type="SMART" id="SM00283">
    <property type="entry name" value="MA"/>
    <property type="match status" value="1"/>
</dbReference>
<dbReference type="RefSeq" id="WP_069857486.1">
    <property type="nucleotide sequence ID" value="NZ_BDFE01000008.1"/>
</dbReference>
<feature type="domain" description="PAS" evidence="13">
    <location>
        <begin position="397"/>
        <end position="441"/>
    </location>
</feature>
<evidence type="ECO:0000256" key="8">
    <source>
        <dbReference type="ARBA" id="ARBA00023224"/>
    </source>
</evidence>
<keyword evidence="11" id="KW-0472">Membrane</keyword>
<dbReference type="PROSITE" id="PS50885">
    <property type="entry name" value="HAMP"/>
    <property type="match status" value="1"/>
</dbReference>
<proteinExistence type="inferred from homology"/>
<evidence type="ECO:0000256" key="10">
    <source>
        <dbReference type="PROSITE-ProRule" id="PRU00284"/>
    </source>
</evidence>
<organism evidence="15 16">
    <name type="scientific">Desulfoplanes formicivorans</name>
    <dbReference type="NCBI Taxonomy" id="1592317"/>
    <lineage>
        <taxon>Bacteria</taxon>
        <taxon>Pseudomonadati</taxon>
        <taxon>Thermodesulfobacteriota</taxon>
        <taxon>Desulfovibrionia</taxon>
        <taxon>Desulfovibrionales</taxon>
        <taxon>Desulfoplanaceae</taxon>
        <taxon>Desulfoplanes</taxon>
    </lineage>
</organism>
<feature type="domain" description="HAMP" evidence="14">
    <location>
        <begin position="342"/>
        <end position="396"/>
    </location>
</feature>
<keyword evidence="7" id="KW-0902">Two-component regulatory system</keyword>
<gene>
    <name evidence="15" type="ORF">DPF_0697</name>
</gene>
<evidence type="ECO:0000259" key="13">
    <source>
        <dbReference type="PROSITE" id="PS50112"/>
    </source>
</evidence>
<evidence type="ECO:0000313" key="15">
    <source>
        <dbReference type="EMBL" id="GAU07998.1"/>
    </source>
</evidence>
<name>A0A194AF88_9BACT</name>
<dbReference type="Gene3D" id="6.10.340.10">
    <property type="match status" value="1"/>
</dbReference>
<dbReference type="Gene3D" id="1.10.287.950">
    <property type="entry name" value="Methyl-accepting chemotaxis protein"/>
    <property type="match status" value="1"/>
</dbReference>
<dbReference type="PANTHER" id="PTHR32089">
    <property type="entry name" value="METHYL-ACCEPTING CHEMOTAXIS PROTEIN MCPB"/>
    <property type="match status" value="1"/>
</dbReference>
<dbReference type="InterPro" id="IPR035965">
    <property type="entry name" value="PAS-like_dom_sf"/>
</dbReference>
<keyword evidence="2" id="KW-0597">Phosphoprotein</keyword>
<dbReference type="SMART" id="SM00091">
    <property type="entry name" value="PAS"/>
    <property type="match status" value="1"/>
</dbReference>
<dbReference type="CDD" id="cd11386">
    <property type="entry name" value="MCP_signal"/>
    <property type="match status" value="1"/>
</dbReference>
<evidence type="ECO:0000256" key="5">
    <source>
        <dbReference type="ARBA" id="ARBA00022777"/>
    </source>
</evidence>
<evidence type="ECO:0000256" key="9">
    <source>
        <dbReference type="ARBA" id="ARBA00029447"/>
    </source>
</evidence>
<evidence type="ECO:0000256" key="2">
    <source>
        <dbReference type="ARBA" id="ARBA00022553"/>
    </source>
</evidence>
<keyword evidence="6" id="KW-0067">ATP-binding</keyword>
<dbReference type="InterPro" id="IPR004089">
    <property type="entry name" value="MCPsignal_dom"/>
</dbReference>
<dbReference type="Pfam" id="PF08448">
    <property type="entry name" value="PAS_4"/>
    <property type="match status" value="1"/>
</dbReference>
<dbReference type="OrthoDB" id="9816383at2"/>
<dbReference type="InterPro" id="IPR029151">
    <property type="entry name" value="Sensor-like_sf"/>
</dbReference>
<dbReference type="CDD" id="cd06225">
    <property type="entry name" value="HAMP"/>
    <property type="match status" value="1"/>
</dbReference>
<keyword evidence="5" id="KW-0418">Kinase</keyword>
<dbReference type="SUPFAM" id="SSF103190">
    <property type="entry name" value="Sensory domain-like"/>
    <property type="match status" value="1"/>
</dbReference>
<evidence type="ECO:0000259" key="12">
    <source>
        <dbReference type="PROSITE" id="PS50111"/>
    </source>
</evidence>
<dbReference type="PANTHER" id="PTHR32089:SF112">
    <property type="entry name" value="LYSOZYME-LIKE PROTEIN-RELATED"/>
    <property type="match status" value="1"/>
</dbReference>
<keyword evidence="4" id="KW-0547">Nucleotide-binding</keyword>
<evidence type="ECO:0000259" key="14">
    <source>
        <dbReference type="PROSITE" id="PS50885"/>
    </source>
</evidence>
<dbReference type="InterPro" id="IPR003660">
    <property type="entry name" value="HAMP_dom"/>
</dbReference>
<keyword evidence="16" id="KW-1185">Reference proteome</keyword>
<dbReference type="Pfam" id="PF00672">
    <property type="entry name" value="HAMP"/>
    <property type="match status" value="1"/>
</dbReference>
<evidence type="ECO:0000256" key="11">
    <source>
        <dbReference type="SAM" id="Phobius"/>
    </source>
</evidence>
<dbReference type="NCBIfam" id="TIGR00229">
    <property type="entry name" value="sensory_box"/>
    <property type="match status" value="1"/>
</dbReference>
<dbReference type="GO" id="GO:0016301">
    <property type="term" value="F:kinase activity"/>
    <property type="evidence" value="ECO:0007669"/>
    <property type="project" value="UniProtKB-KW"/>
</dbReference>
<dbReference type="SUPFAM" id="SSF55785">
    <property type="entry name" value="PYP-like sensor domain (PAS domain)"/>
    <property type="match status" value="1"/>
</dbReference>
<dbReference type="FunFam" id="1.10.287.950:FF:000001">
    <property type="entry name" value="Methyl-accepting chemotaxis sensory transducer"/>
    <property type="match status" value="1"/>
</dbReference>
<dbReference type="Gene3D" id="3.30.450.20">
    <property type="entry name" value="PAS domain"/>
    <property type="match status" value="1"/>
</dbReference>
<evidence type="ECO:0000313" key="16">
    <source>
        <dbReference type="Proteomes" id="UP000095200"/>
    </source>
</evidence>
<keyword evidence="3" id="KW-0808">Transferase</keyword>
<dbReference type="GO" id="GO:0005524">
    <property type="term" value="F:ATP binding"/>
    <property type="evidence" value="ECO:0007669"/>
    <property type="project" value="UniProtKB-KW"/>
</dbReference>
<dbReference type="STRING" id="1592317.DPF_0697"/>
<dbReference type="CDD" id="cd00130">
    <property type="entry name" value="PAS"/>
    <property type="match status" value="1"/>
</dbReference>
<sequence length="807" mass="87746">MSIRLKIALVLGGAVVLLGLVAYWLVGRELDHLHRQGLTHTMEQKAHEVVNAINAASLQARNQAAMFSTLPQVVEAYHVAGSGNMDDAASPQSQKARDMLRRELAPIMAGFQSVTGKPLRLHFHLPNGRSLVRMWRKQQTKVNGTWMDISDDLSSFRQTVLDVNRQYQPMQGIELGRGGFAIRGLSPVKDDHGSHLGSVEVLIDFNPIMEAAGSSDRSSMRLYMNAEYLDITTRLQDPQKNPRVGNHFVLVTGADNPALDGLITEDLLLQGKQGLVVEEKGEEALSAFPIRDYKGDQIGVMVYALNISSDNAIIQAAGTRFSGILLALLVLPLLLITLLLTRSVIRPVKTIIAKIEDIRHDRANLSDRINAHQHDEIGELAESFNALMKKIATLLTEAQGYMNMLNAVPDPIFAVDDDFRILMANQATEKMLGKKVDQLLGARCADTFRTEVCETPNCPITQAKKSQSLVQSEILAIGTPDKPIYIQPLADVIRDKNGQHIGYVEVAREVTDLVRKEHELSQNMHRLEDINQGIEAAAGHIAESADQFTINFRNMSQGSEIQRNRVAETATAMEEMNATVLEVARGASSAAEQADAARQKAMAGSEIVKQAISAITEVQDKALVMKRNMSKLGEQAAGIGKVMNVINDIADQTNLLALNAAIEAARAGEAGRGFAVVADEVRKLAEKTMEATREVGEAIRTIQAGTENNVTDVDNAVHSVENATNLASQSGSALEEIVGIVISTNDQVQAIATAAEQQSATSEQISRAIAEVNEVANSTAQAIEESSETLEELTQLARRLKDQATAP</sequence>
<dbReference type="SUPFAM" id="SSF58104">
    <property type="entry name" value="Methyl-accepting chemotaxis protein (MCP) signaling domain"/>
    <property type="match status" value="1"/>
</dbReference>
<dbReference type="GO" id="GO:0016020">
    <property type="term" value="C:membrane"/>
    <property type="evidence" value="ECO:0007669"/>
    <property type="project" value="UniProtKB-SubCell"/>
</dbReference>
<dbReference type="InterPro" id="IPR000014">
    <property type="entry name" value="PAS"/>
</dbReference>
<feature type="domain" description="Methyl-accepting transducer" evidence="12">
    <location>
        <begin position="537"/>
        <end position="773"/>
    </location>
</feature>
<dbReference type="PROSITE" id="PS50112">
    <property type="entry name" value="PAS"/>
    <property type="match status" value="1"/>
</dbReference>
<dbReference type="AlphaFoldDB" id="A0A194AF88"/>
<protein>
    <submittedName>
        <fullName evidence="15">Chemotaxis protein</fullName>
    </submittedName>
</protein>
<dbReference type="InterPro" id="IPR013656">
    <property type="entry name" value="PAS_4"/>
</dbReference>
<keyword evidence="11" id="KW-1133">Transmembrane helix</keyword>
<feature type="transmembrane region" description="Helical" evidence="11">
    <location>
        <begin position="7"/>
        <end position="26"/>
    </location>
</feature>
<keyword evidence="8 10" id="KW-0807">Transducer</keyword>